<evidence type="ECO:0000256" key="35">
    <source>
        <dbReference type="ARBA" id="ARBA00052127"/>
    </source>
</evidence>
<keyword evidence="6" id="KW-1003">Cell membrane</keyword>
<evidence type="ECO:0000256" key="22">
    <source>
        <dbReference type="ARBA" id="ARBA00038848"/>
    </source>
</evidence>
<sequence length="752" mass="84261">MQFFGRLVSTISNVTNLFSNPFRVKEVPVADYRACVQLREESQLILFKNSTHRTWDCLLVNPRSPQNGFRLFQLGTEADAVVNFQQFLSVLPPFYESSARVLQVDILQQLIDCVRSHPSWSTAHVAVELGIRECFRHARVIGCANSIENEEGCTPLHLACRKGDGESLVELVQYCHAHMDVTDNNGETVFHYAVQGDNPQVLQLLGKNPSAGLNHVSDRGQTPLHLACQLGKPDMVRVLLLCNARCNIVGQHGYAIHTAMKFCQRGCAEVIINMDGSQIHSKDSRYGGSPLHWAKNAEMAQMLLSRGCDVNSVSSSGDTPLHIAVMRDRFDCVMVMLTHGASAGARGEHSNTPLHLAMLKDNMEMIKALIVFGAEVDTPNDFGETPAMIASRVHKELQDFVHLSRSRKPNFIMSSMRDERRTHDHLLCLDGGGVKGLILIQLLMAIEKVAGIPTKDLFDWVAGTSTGGILALAIQHGKSMAYMRGLYFRMKDEVFRGSRPYESAPLEEFLKREFGEHTKMTDIKRPKVMLTGTLSDRQPAELHLFRNYDAPETRNEPRFAQNPNLQPLTQPQDQLVWRAARSSGAAPTYFRPIGRFLDGGLLANNPTLDAMTEIHEYNQDMIRKGQGHKVKRLSLVVSLGTGKAPQVPVSCVDVFRPSNPWELARTVFGARELGKMVVDCCTDPDGRAVDRARAWCEMVDIHYFRLNPQLGTDIMLDEVSDTVLVNALWETEVYIYEQRDQFQKLVQQLLTP</sequence>
<evidence type="ECO:0000256" key="4">
    <source>
        <dbReference type="ARBA" id="ARBA00013274"/>
    </source>
</evidence>
<reference evidence="49" key="2">
    <citation type="submission" date="2025-08" db="UniProtKB">
        <authorList>
            <consortium name="Ensembl"/>
        </authorList>
    </citation>
    <scope>IDENTIFICATION</scope>
</reference>
<feature type="repeat" description="ANK" evidence="46">
    <location>
        <begin position="316"/>
        <end position="348"/>
    </location>
</feature>
<gene>
    <name evidence="49" type="primary">PLA2G6</name>
</gene>
<feature type="short sequence motif" description="GXSXG" evidence="47">
    <location>
        <begin position="463"/>
        <end position="467"/>
    </location>
</feature>
<comment type="catalytic activity">
    <reaction evidence="33">
        <text>1'-[1,2-di-(9Z-octadecenoyl)-sn-glycero-3-phospho]-3'-[1-(9Z-octadecenoyl)-sn-glycero-3-phospho]-glycerol + H2O = 1',3'-bis-[1-(9Z-octadecenoyl)-sn-glycero-3-phospho]-glycerol + (9Z)-octadecenoate + H(+)</text>
        <dbReference type="Rhea" id="RHEA:40467"/>
        <dbReference type="ChEBI" id="CHEBI:15377"/>
        <dbReference type="ChEBI" id="CHEBI:15378"/>
        <dbReference type="ChEBI" id="CHEBI:30823"/>
        <dbReference type="ChEBI" id="CHEBI:77256"/>
        <dbReference type="ChEBI" id="CHEBI:77259"/>
    </reaction>
    <physiologicalReaction direction="left-to-right" evidence="33">
        <dbReference type="Rhea" id="RHEA:40468"/>
    </physiologicalReaction>
</comment>
<dbReference type="Ensembl" id="ENSVURT00010004774.1">
    <property type="protein sequence ID" value="ENSVURP00010004203.1"/>
    <property type="gene ID" value="ENSVURG00010003344.1"/>
</dbReference>
<evidence type="ECO:0000256" key="34">
    <source>
        <dbReference type="ARBA" id="ARBA00050921"/>
    </source>
</evidence>
<dbReference type="CDD" id="cd07212">
    <property type="entry name" value="Pat_PNPLA9"/>
    <property type="match status" value="1"/>
</dbReference>
<dbReference type="Gene3D" id="1.25.40.20">
    <property type="entry name" value="Ankyrin repeat-containing domain"/>
    <property type="match status" value="1"/>
</dbReference>
<feature type="active site" description="Proton acceptor" evidence="47">
    <location>
        <position position="598"/>
    </location>
</feature>
<evidence type="ECO:0000256" key="39">
    <source>
        <dbReference type="ARBA" id="ARBA00052937"/>
    </source>
</evidence>
<dbReference type="GO" id="GO:0016042">
    <property type="term" value="P:lipid catabolic process"/>
    <property type="evidence" value="ECO:0007669"/>
    <property type="project" value="UniProtKB-UniRule"/>
</dbReference>
<dbReference type="GO" id="GO:0047499">
    <property type="term" value="F:calcium-independent phospholipase A2 activity"/>
    <property type="evidence" value="ECO:0007669"/>
    <property type="project" value="InterPro"/>
</dbReference>
<dbReference type="SUPFAM" id="SSF48403">
    <property type="entry name" value="Ankyrin repeat"/>
    <property type="match status" value="1"/>
</dbReference>
<dbReference type="Pfam" id="PF12796">
    <property type="entry name" value="Ank_2"/>
    <property type="match status" value="2"/>
</dbReference>
<comment type="catalytic activity">
    <reaction evidence="26">
        <text>1-hexadecanoyl-2-(5Z,8Z,11Z,14Z-eicosatetraenoyl)-sn-glycero-3-phosphocholine + H2O = 1-hexadecanoyl-sn-glycero-3-phosphocholine + (5Z,8Z,11Z,14Z)-eicosatetraenoate + H(+)</text>
        <dbReference type="Rhea" id="RHEA:40427"/>
        <dbReference type="ChEBI" id="CHEBI:15377"/>
        <dbReference type="ChEBI" id="CHEBI:15378"/>
        <dbReference type="ChEBI" id="CHEBI:32395"/>
        <dbReference type="ChEBI" id="CHEBI:72998"/>
        <dbReference type="ChEBI" id="CHEBI:73003"/>
    </reaction>
    <physiologicalReaction direction="left-to-right" evidence="26">
        <dbReference type="Rhea" id="RHEA:40428"/>
    </physiologicalReaction>
</comment>
<evidence type="ECO:0000256" key="14">
    <source>
        <dbReference type="ARBA" id="ARBA00023128"/>
    </source>
</evidence>
<evidence type="ECO:0000256" key="18">
    <source>
        <dbReference type="ARBA" id="ARBA00023408"/>
    </source>
</evidence>
<dbReference type="EC" id="3.1.1.5" evidence="4"/>
<dbReference type="PROSITE" id="PS51635">
    <property type="entry name" value="PNPLA"/>
    <property type="match status" value="1"/>
</dbReference>
<dbReference type="GO" id="GO:0005886">
    <property type="term" value="C:plasma membrane"/>
    <property type="evidence" value="ECO:0007669"/>
    <property type="project" value="UniProtKB-SubCell"/>
</dbReference>
<comment type="catalytic activity">
    <reaction evidence="31">
        <text>1-O-hexadecyl-2-(5Z,8Z,11Z,14Z)-eicosatetraenoyl-sn-glycero-3-phosphocholine + H2O = 1-O-hexadecyl-sn-glycero-3-phosphocholine + (5Z,8Z,11Z,14Z)-eicosatetraenoate + H(+)</text>
        <dbReference type="Rhea" id="RHEA:41067"/>
        <dbReference type="ChEBI" id="CHEBI:15377"/>
        <dbReference type="ChEBI" id="CHEBI:15378"/>
        <dbReference type="ChEBI" id="CHEBI:32395"/>
        <dbReference type="ChEBI" id="CHEBI:55430"/>
        <dbReference type="ChEBI" id="CHEBI:64496"/>
    </reaction>
    <physiologicalReaction direction="left-to-right" evidence="31">
        <dbReference type="Rhea" id="RHEA:41068"/>
    </physiologicalReaction>
</comment>
<feature type="repeat" description="ANK" evidence="46">
    <location>
        <begin position="349"/>
        <end position="381"/>
    </location>
</feature>
<comment type="catalytic activity">
    <reaction evidence="37">
        <text>1-octadecanoyl-2-(15-hydroxy-(5Z,8Z,11Z,13E)-eicosatetraenoyl)-sn-glycero-3-phosphoethanolamine + H2O = 1-octadecanoyl-sn-glycero-3-phosphoethanolamine + 15-hydroxy-(5Z,8Z,11Z,13E)-eicosatetraenoate + H(+)</text>
        <dbReference type="Rhea" id="RHEA:63256"/>
        <dbReference type="ChEBI" id="CHEBI:15377"/>
        <dbReference type="ChEBI" id="CHEBI:15378"/>
        <dbReference type="ChEBI" id="CHEBI:75036"/>
        <dbReference type="ChEBI" id="CHEBI:78832"/>
        <dbReference type="ChEBI" id="CHEBI:146277"/>
    </reaction>
    <physiologicalReaction direction="left-to-right" evidence="37">
        <dbReference type="Rhea" id="RHEA:63257"/>
    </physiologicalReaction>
</comment>
<comment type="catalytic activity">
    <reaction evidence="29">
        <text>1-hexadecanoyl-sn-glycero-3-phosphocholine + H2O = sn-glycerol 3-phosphocholine + hexadecanoate + H(+)</text>
        <dbReference type="Rhea" id="RHEA:40435"/>
        <dbReference type="ChEBI" id="CHEBI:7896"/>
        <dbReference type="ChEBI" id="CHEBI:15377"/>
        <dbReference type="ChEBI" id="CHEBI:15378"/>
        <dbReference type="ChEBI" id="CHEBI:16870"/>
        <dbReference type="ChEBI" id="CHEBI:72998"/>
    </reaction>
    <physiologicalReaction direction="left-to-right" evidence="29">
        <dbReference type="Rhea" id="RHEA:40436"/>
    </physiologicalReaction>
</comment>
<evidence type="ECO:0000256" key="36">
    <source>
        <dbReference type="ARBA" id="ARBA00052243"/>
    </source>
</evidence>
<comment type="catalytic activity">
    <reaction evidence="32">
        <text>1-octadecanoyl-2-(5Z,8Z,11Z,14Z-eicosatetraenoyl)-sn-glycero-3-phosphocholine + H2O = 1-octadecanoyl-sn-glycero-3-phosphocholine + (5Z,8Z,11Z,14Z)-eicosatetraenoate + H(+)</text>
        <dbReference type="Rhea" id="RHEA:40519"/>
        <dbReference type="ChEBI" id="CHEBI:15377"/>
        <dbReference type="ChEBI" id="CHEBI:15378"/>
        <dbReference type="ChEBI" id="CHEBI:32395"/>
        <dbReference type="ChEBI" id="CHEBI:73858"/>
        <dbReference type="ChEBI" id="CHEBI:74965"/>
    </reaction>
    <physiologicalReaction direction="left-to-right" evidence="32">
        <dbReference type="Rhea" id="RHEA:40520"/>
    </physiologicalReaction>
</comment>
<dbReference type="Gene3D" id="3.40.1090.10">
    <property type="entry name" value="Cytosolic phospholipase A2 catalytic domain"/>
    <property type="match status" value="1"/>
</dbReference>
<dbReference type="PANTHER" id="PTHR24139">
    <property type="entry name" value="CALCIUM-INDEPENDENT PHOSPHOLIPASE A2"/>
    <property type="match status" value="1"/>
</dbReference>
<evidence type="ECO:0000256" key="31">
    <source>
        <dbReference type="ARBA" id="ARBA00048903"/>
    </source>
</evidence>
<feature type="short sequence motif" description="GXGXXG" evidence="47">
    <location>
        <begin position="431"/>
        <end position="436"/>
    </location>
</feature>
<evidence type="ECO:0000256" key="30">
    <source>
        <dbReference type="ARBA" id="ARBA00048699"/>
    </source>
</evidence>
<dbReference type="FunFam" id="3.40.1090.10:FF:000006">
    <property type="entry name" value="85/88 kDa calcium-independent phospholipase A2"/>
    <property type="match status" value="1"/>
</dbReference>
<keyword evidence="8" id="KW-0812">Transmembrane</keyword>
<dbReference type="InterPro" id="IPR002110">
    <property type="entry name" value="Ankyrin_rpt"/>
</dbReference>
<evidence type="ECO:0000256" key="17">
    <source>
        <dbReference type="ARBA" id="ARBA00023273"/>
    </source>
</evidence>
<evidence type="ECO:0000256" key="9">
    <source>
        <dbReference type="ARBA" id="ARBA00022737"/>
    </source>
</evidence>
<comment type="catalytic activity">
    <reaction evidence="30">
        <text>1-hexadecanoyl-2-(9Z-octadecenoyl)-sn-glycero-3-phosphocholine + H2O = 1-hexadecanoyl-sn-glycero-3-phosphocholine + (9Z)-octadecenoate + H(+)</text>
        <dbReference type="Rhea" id="RHEA:38779"/>
        <dbReference type="ChEBI" id="CHEBI:15377"/>
        <dbReference type="ChEBI" id="CHEBI:15378"/>
        <dbReference type="ChEBI" id="CHEBI:30823"/>
        <dbReference type="ChEBI" id="CHEBI:72998"/>
        <dbReference type="ChEBI" id="CHEBI:73001"/>
    </reaction>
    <physiologicalReaction direction="left-to-right" evidence="30">
        <dbReference type="Rhea" id="RHEA:38780"/>
    </physiologicalReaction>
</comment>
<dbReference type="GO" id="GO:0035965">
    <property type="term" value="P:cardiolipin acyl-chain remodeling"/>
    <property type="evidence" value="ECO:0007669"/>
    <property type="project" value="TreeGrafter"/>
</dbReference>
<evidence type="ECO:0000256" key="44">
    <source>
        <dbReference type="ARBA" id="ARBA00080530"/>
    </source>
</evidence>
<evidence type="ECO:0000256" key="41">
    <source>
        <dbReference type="ARBA" id="ARBA00075657"/>
    </source>
</evidence>
<organism evidence="49 50">
    <name type="scientific">Vombatus ursinus</name>
    <name type="common">Common wombat</name>
    <dbReference type="NCBI Taxonomy" id="29139"/>
    <lineage>
        <taxon>Eukaryota</taxon>
        <taxon>Metazoa</taxon>
        <taxon>Chordata</taxon>
        <taxon>Craniata</taxon>
        <taxon>Vertebrata</taxon>
        <taxon>Euteleostomi</taxon>
        <taxon>Mammalia</taxon>
        <taxon>Metatheria</taxon>
        <taxon>Diprotodontia</taxon>
        <taxon>Vombatidae</taxon>
        <taxon>Vombatus</taxon>
    </lineage>
</organism>
<keyword evidence="50" id="KW-1185">Reference proteome</keyword>
<dbReference type="PROSITE" id="PS50297">
    <property type="entry name" value="ANK_REP_REGION"/>
    <property type="match status" value="4"/>
</dbReference>
<keyword evidence="11" id="KW-1133">Transmembrane helix</keyword>
<evidence type="ECO:0000256" key="32">
    <source>
        <dbReference type="ARBA" id="ARBA00049468"/>
    </source>
</evidence>
<dbReference type="PANTHER" id="PTHR24139:SF34">
    <property type="entry name" value="85_88 KDA CALCIUM-INDEPENDENT PHOSPHOLIPASE A2"/>
    <property type="match status" value="1"/>
</dbReference>
<keyword evidence="13 47" id="KW-0443">Lipid metabolism</keyword>
<dbReference type="Pfam" id="PF00023">
    <property type="entry name" value="Ank"/>
    <property type="match status" value="1"/>
</dbReference>
<comment type="catalytic activity">
    <reaction evidence="20">
        <text>1-O-hexadecyl-2-acetyl-sn-glycero-3-phosphocholine + H2O = 1-O-hexadecyl-sn-glycero-3-phosphocholine + acetate + H(+)</text>
        <dbReference type="Rhea" id="RHEA:40479"/>
        <dbReference type="ChEBI" id="CHEBI:15377"/>
        <dbReference type="ChEBI" id="CHEBI:15378"/>
        <dbReference type="ChEBI" id="CHEBI:30089"/>
        <dbReference type="ChEBI" id="CHEBI:44811"/>
        <dbReference type="ChEBI" id="CHEBI:64496"/>
    </reaction>
    <physiologicalReaction direction="left-to-right" evidence="20">
        <dbReference type="Rhea" id="RHEA:40480"/>
    </physiologicalReaction>
</comment>
<dbReference type="EC" id="3.1.1.4" evidence="5"/>
<name>A0A4X2JX34_VOMUR</name>
<comment type="catalytic activity">
    <reaction evidence="23">
        <text>hexadecanoyl-CoA + H2O = hexadecanoate + CoA + H(+)</text>
        <dbReference type="Rhea" id="RHEA:16645"/>
        <dbReference type="ChEBI" id="CHEBI:7896"/>
        <dbReference type="ChEBI" id="CHEBI:15377"/>
        <dbReference type="ChEBI" id="CHEBI:15378"/>
        <dbReference type="ChEBI" id="CHEBI:57287"/>
        <dbReference type="ChEBI" id="CHEBI:57379"/>
        <dbReference type="EC" id="3.1.2.2"/>
    </reaction>
    <physiologicalReaction direction="left-to-right" evidence="23">
        <dbReference type="Rhea" id="RHEA:16646"/>
    </physiologicalReaction>
</comment>
<evidence type="ECO:0000313" key="49">
    <source>
        <dbReference type="Ensembl" id="ENSVURP00010004203.1"/>
    </source>
</evidence>
<keyword evidence="9" id="KW-0677">Repeat</keyword>
<evidence type="ECO:0000256" key="23">
    <source>
        <dbReference type="ARBA" id="ARBA00047734"/>
    </source>
</evidence>
<comment type="catalytic activity">
    <reaction evidence="39">
        <text>2-(5Z,8Z,11Z,14Z)-eicosatetraenoyl-sn-glycero-3-phosphocholine + H2O = sn-glycerol 3-phosphocholine + (5Z,8Z,11Z,14Z)-eicosatetraenoate + H(+)</text>
        <dbReference type="Rhea" id="RHEA:40827"/>
        <dbReference type="ChEBI" id="CHEBI:15377"/>
        <dbReference type="ChEBI" id="CHEBI:15378"/>
        <dbReference type="ChEBI" id="CHEBI:16870"/>
        <dbReference type="ChEBI" id="CHEBI:32395"/>
        <dbReference type="ChEBI" id="CHEBI:76079"/>
    </reaction>
    <physiologicalReaction direction="left-to-right" evidence="39">
        <dbReference type="Rhea" id="RHEA:40828"/>
    </physiologicalReaction>
</comment>
<evidence type="ECO:0000256" key="16">
    <source>
        <dbReference type="ARBA" id="ARBA00023264"/>
    </source>
</evidence>
<evidence type="ECO:0000256" key="25">
    <source>
        <dbReference type="ARBA" id="ARBA00048227"/>
    </source>
</evidence>
<feature type="repeat" description="ANK" evidence="46">
    <location>
        <begin position="219"/>
        <end position="251"/>
    </location>
</feature>
<evidence type="ECO:0000256" key="43">
    <source>
        <dbReference type="ARBA" id="ARBA00079203"/>
    </source>
</evidence>
<evidence type="ECO:0000256" key="28">
    <source>
        <dbReference type="ARBA" id="ARBA00048541"/>
    </source>
</evidence>
<feature type="active site" description="Nucleophile" evidence="47">
    <location>
        <position position="465"/>
    </location>
</feature>
<evidence type="ECO:0000256" key="26">
    <source>
        <dbReference type="ARBA" id="ARBA00048373"/>
    </source>
</evidence>
<dbReference type="SMART" id="SM00248">
    <property type="entry name" value="ANK"/>
    <property type="match status" value="6"/>
</dbReference>
<evidence type="ECO:0000259" key="48">
    <source>
        <dbReference type="PROSITE" id="PS51635"/>
    </source>
</evidence>
<comment type="catalytic activity">
    <reaction evidence="38">
        <text>1',3'-bis-[1,2-di-(9Z,12Z-octadecadienoyl)-sn-glycero-3-phospho]-glycerol + H2O = 1'-[1,2-di-(9Z,12Z-octadecadienoyl)-sn-glycero-3-phospho]-3'-[1-(9Z,12Z-octadecadienoyl)-sn-glycero-3-phospho]-glycerol + (9Z,12Z)-octadecadienoate + H(+)</text>
        <dbReference type="Rhea" id="RHEA:52812"/>
        <dbReference type="ChEBI" id="CHEBI:15377"/>
        <dbReference type="ChEBI" id="CHEBI:15378"/>
        <dbReference type="ChEBI" id="CHEBI:30245"/>
        <dbReference type="ChEBI" id="CHEBI:83580"/>
        <dbReference type="ChEBI" id="CHEBI:83581"/>
    </reaction>
    <physiologicalReaction direction="right-to-left" evidence="38">
        <dbReference type="Rhea" id="RHEA:52814"/>
    </physiologicalReaction>
</comment>
<evidence type="ECO:0000256" key="27">
    <source>
        <dbReference type="ARBA" id="ARBA00048454"/>
    </source>
</evidence>
<evidence type="ECO:0000256" key="33">
    <source>
        <dbReference type="ARBA" id="ARBA00050571"/>
    </source>
</evidence>
<evidence type="ECO:0000256" key="20">
    <source>
        <dbReference type="ARBA" id="ARBA00023721"/>
    </source>
</evidence>
<dbReference type="PROSITE" id="PS50088">
    <property type="entry name" value="ANK_REPEAT"/>
    <property type="match status" value="4"/>
</dbReference>
<dbReference type="InterPro" id="IPR036770">
    <property type="entry name" value="Ankyrin_rpt-contain_sf"/>
</dbReference>
<evidence type="ECO:0000256" key="15">
    <source>
        <dbReference type="ARBA" id="ARBA00023136"/>
    </source>
</evidence>
<feature type="repeat" description="ANK" evidence="46">
    <location>
        <begin position="151"/>
        <end position="184"/>
    </location>
</feature>
<comment type="subcellular location">
    <subcellularLocation>
        <location evidence="2">Cell membrane</location>
    </subcellularLocation>
    <subcellularLocation>
        <location evidence="21">Cell projection</location>
        <location evidence="21">Pseudopodium</location>
    </subcellularLocation>
    <subcellularLocation>
        <location evidence="3">Cytoplasm</location>
    </subcellularLocation>
    <subcellularLocation>
        <location evidence="1">Mitochondrion</location>
    </subcellularLocation>
</comment>
<evidence type="ECO:0000256" key="8">
    <source>
        <dbReference type="ARBA" id="ARBA00022692"/>
    </source>
</evidence>
<dbReference type="SUPFAM" id="SSF52151">
    <property type="entry name" value="FabD/lysophospholipase-like"/>
    <property type="match status" value="1"/>
</dbReference>
<proteinExistence type="predicted"/>
<evidence type="ECO:0000256" key="19">
    <source>
        <dbReference type="ARBA" id="ARBA00023422"/>
    </source>
</evidence>
<keyword evidence="14" id="KW-0496">Mitochondrion</keyword>
<dbReference type="InterPro" id="IPR002641">
    <property type="entry name" value="PNPLA_dom"/>
</dbReference>
<keyword evidence="16" id="KW-1208">Phospholipid metabolism</keyword>
<dbReference type="GO" id="GO:0052816">
    <property type="term" value="F:long-chain fatty acyl-CoA hydrolase activity"/>
    <property type="evidence" value="ECO:0007669"/>
    <property type="project" value="TreeGrafter"/>
</dbReference>
<evidence type="ECO:0000256" key="47">
    <source>
        <dbReference type="PROSITE-ProRule" id="PRU01161"/>
    </source>
</evidence>
<comment type="catalytic activity">
    <reaction evidence="24">
        <text>a 1-O-alkyl-2-acyl-sn-glycero-3-phosphocholine + H2O = a 1-O-alkyl-sn-glycero-3-phosphocholine + a fatty acid + H(+)</text>
        <dbReference type="Rhea" id="RHEA:36231"/>
        <dbReference type="ChEBI" id="CHEBI:15377"/>
        <dbReference type="ChEBI" id="CHEBI:15378"/>
        <dbReference type="ChEBI" id="CHEBI:28868"/>
        <dbReference type="ChEBI" id="CHEBI:30909"/>
        <dbReference type="ChEBI" id="CHEBI:36702"/>
        <dbReference type="EC" id="3.1.1.4"/>
    </reaction>
    <physiologicalReaction direction="left-to-right" evidence="24">
        <dbReference type="Rhea" id="RHEA:36232"/>
    </physiologicalReaction>
</comment>
<evidence type="ECO:0000256" key="42">
    <source>
        <dbReference type="ARBA" id="ARBA00078895"/>
    </source>
</evidence>
<evidence type="ECO:0000256" key="1">
    <source>
        <dbReference type="ARBA" id="ARBA00004173"/>
    </source>
</evidence>
<evidence type="ECO:0000256" key="29">
    <source>
        <dbReference type="ARBA" id="ARBA00048656"/>
    </source>
</evidence>
<keyword evidence="47" id="KW-0442">Lipid degradation</keyword>
<evidence type="ECO:0000256" key="5">
    <source>
        <dbReference type="ARBA" id="ARBA00013278"/>
    </source>
</evidence>
<comment type="catalytic activity">
    <reaction evidence="25">
        <text>1,2-dihexadecanoyl-sn-glycero-3-phosphocholine + H2O = 1-hexadecanoyl-sn-glycero-3-phosphocholine + hexadecanoate + H(+)</text>
        <dbReference type="Rhea" id="RHEA:41223"/>
        <dbReference type="ChEBI" id="CHEBI:7896"/>
        <dbReference type="ChEBI" id="CHEBI:15377"/>
        <dbReference type="ChEBI" id="CHEBI:15378"/>
        <dbReference type="ChEBI" id="CHEBI:72998"/>
        <dbReference type="ChEBI" id="CHEBI:72999"/>
    </reaction>
    <physiologicalReaction direction="left-to-right" evidence="25">
        <dbReference type="Rhea" id="RHEA:41224"/>
    </physiologicalReaction>
</comment>
<reference evidence="50" key="1">
    <citation type="submission" date="2018-12" db="EMBL/GenBank/DDBJ databases">
        <authorList>
            <person name="Yazar S."/>
        </authorList>
    </citation>
    <scope>NUCLEOTIDE SEQUENCE [LARGE SCALE GENOMIC DNA]</scope>
</reference>
<evidence type="ECO:0000256" key="40">
    <source>
        <dbReference type="ARBA" id="ARBA00067994"/>
    </source>
</evidence>
<dbReference type="GeneTree" id="ENSGT00940000158756"/>
<evidence type="ECO:0000256" key="45">
    <source>
        <dbReference type="ARBA" id="ARBA00081750"/>
    </source>
</evidence>
<keyword evidence="15" id="KW-0472">Membrane</keyword>
<evidence type="ECO:0000256" key="46">
    <source>
        <dbReference type="PROSITE-ProRule" id="PRU00023"/>
    </source>
</evidence>
<evidence type="ECO:0000256" key="7">
    <source>
        <dbReference type="ARBA" id="ARBA00022490"/>
    </source>
</evidence>
<evidence type="ECO:0000256" key="38">
    <source>
        <dbReference type="ARBA" id="ARBA00052739"/>
    </source>
</evidence>
<comment type="catalytic activity">
    <reaction evidence="34">
        <text>1',3'-bis[1,2-di-(9Z-octadecenoyl)-sn-glycero-3-phospho]-glycerol + H2O = 1'-[1,2-di-(9Z-octadecenoyl)-sn-glycero-3-phospho]-3'-[1-(9Z-octadecenoyl)-sn-glycero-3-phospho]-glycerol + (9Z)-octadecenoate + H(+)</text>
        <dbReference type="Rhea" id="RHEA:40463"/>
        <dbReference type="ChEBI" id="CHEBI:15377"/>
        <dbReference type="ChEBI" id="CHEBI:15378"/>
        <dbReference type="ChEBI" id="CHEBI:30823"/>
        <dbReference type="ChEBI" id="CHEBI:77253"/>
        <dbReference type="ChEBI" id="CHEBI:77259"/>
    </reaction>
    <physiologicalReaction direction="left-to-right" evidence="34">
        <dbReference type="Rhea" id="RHEA:40464"/>
    </physiologicalReaction>
</comment>
<evidence type="ECO:0000256" key="37">
    <source>
        <dbReference type="ARBA" id="ARBA00052553"/>
    </source>
</evidence>
<dbReference type="GO" id="GO:0004622">
    <property type="term" value="F:phosphatidylcholine lysophospholipase activity"/>
    <property type="evidence" value="ECO:0007669"/>
    <property type="project" value="UniProtKB-EC"/>
</dbReference>
<feature type="domain" description="PNPLA" evidence="48">
    <location>
        <begin position="427"/>
        <end position="611"/>
    </location>
</feature>
<comment type="catalytic activity">
    <reaction evidence="19">
        <text>a 1,2-diacyl-sn-glycero-3-phosphocholine + H2O = a 1-acyl-sn-glycero-3-phosphocholine + a fatty acid + H(+)</text>
        <dbReference type="Rhea" id="RHEA:15801"/>
        <dbReference type="ChEBI" id="CHEBI:15377"/>
        <dbReference type="ChEBI" id="CHEBI:15378"/>
        <dbReference type="ChEBI" id="CHEBI:28868"/>
        <dbReference type="ChEBI" id="CHEBI:57643"/>
        <dbReference type="ChEBI" id="CHEBI:58168"/>
        <dbReference type="EC" id="3.1.1.4"/>
    </reaction>
    <physiologicalReaction direction="left-to-right" evidence="19">
        <dbReference type="Rhea" id="RHEA:15802"/>
    </physiologicalReaction>
</comment>
<reference evidence="49" key="3">
    <citation type="submission" date="2025-09" db="UniProtKB">
        <authorList>
            <consortium name="Ensembl"/>
        </authorList>
    </citation>
    <scope>IDENTIFICATION</scope>
</reference>
<evidence type="ECO:0000256" key="10">
    <source>
        <dbReference type="ARBA" id="ARBA00022801"/>
    </source>
</evidence>
<comment type="catalytic activity">
    <reaction evidence="27">
        <text>a 1-acyl-sn-glycero-3-phosphocholine + H2O = sn-glycerol 3-phosphocholine + a fatty acid + H(+)</text>
        <dbReference type="Rhea" id="RHEA:15177"/>
        <dbReference type="ChEBI" id="CHEBI:15377"/>
        <dbReference type="ChEBI" id="CHEBI:15378"/>
        <dbReference type="ChEBI" id="CHEBI:16870"/>
        <dbReference type="ChEBI" id="CHEBI:28868"/>
        <dbReference type="ChEBI" id="CHEBI:58168"/>
        <dbReference type="EC" id="3.1.1.5"/>
    </reaction>
    <physiologicalReaction direction="left-to-right" evidence="27">
        <dbReference type="Rhea" id="RHEA:15178"/>
    </physiologicalReaction>
</comment>
<dbReference type="GO" id="GO:0031143">
    <property type="term" value="C:pseudopodium"/>
    <property type="evidence" value="ECO:0007669"/>
    <property type="project" value="UniProtKB-SubCell"/>
</dbReference>
<protein>
    <recommendedName>
        <fullName evidence="40">85/88 kDa calcium-independent phospholipase A2</fullName>
        <ecNumber evidence="5">3.1.1.4</ecNumber>
        <ecNumber evidence="4">3.1.1.5</ecNumber>
        <ecNumber evidence="22">3.1.2.2</ecNumber>
    </recommendedName>
    <alternativeName>
        <fullName evidence="43">2-lysophosphatidylcholine acylhydrolase</fullName>
    </alternativeName>
    <alternativeName>
        <fullName evidence="45">Group VI phospholipase A2</fullName>
    </alternativeName>
    <alternativeName>
        <fullName evidence="44">Intracellular membrane-associated calcium-independent phospholipase A2 beta</fullName>
    </alternativeName>
    <alternativeName>
        <fullName evidence="41">Palmitoyl-CoA hydrolase</fullName>
    </alternativeName>
    <alternativeName>
        <fullName evidence="42">Patatin-like phospholipase domain-containing protein 9</fullName>
    </alternativeName>
</protein>
<comment type="catalytic activity">
    <reaction evidence="28">
        <text>1-hexadecanoyl-2-(5Z,8Z,11Z,14Z-eicosatetraenoyl)-sn-glycero-3-phosphoethanolamine + H2O = 1-hexadecanoyl-sn-glycero-3-phosphoethanolamine + (5Z,8Z,11Z,14Z)-eicosatetraenoate + H(+)</text>
        <dbReference type="Rhea" id="RHEA:40431"/>
        <dbReference type="ChEBI" id="CHEBI:15377"/>
        <dbReference type="ChEBI" id="CHEBI:15378"/>
        <dbReference type="ChEBI" id="CHEBI:32395"/>
        <dbReference type="ChEBI" id="CHEBI:73004"/>
        <dbReference type="ChEBI" id="CHEBI:73009"/>
    </reaction>
    <physiologicalReaction direction="left-to-right" evidence="28">
        <dbReference type="Rhea" id="RHEA:40432"/>
    </physiologicalReaction>
</comment>
<dbReference type="GO" id="GO:0005739">
    <property type="term" value="C:mitochondrion"/>
    <property type="evidence" value="ECO:0007669"/>
    <property type="project" value="UniProtKB-SubCell"/>
</dbReference>
<evidence type="ECO:0000256" key="24">
    <source>
        <dbReference type="ARBA" id="ARBA00048049"/>
    </source>
</evidence>
<evidence type="ECO:0000256" key="11">
    <source>
        <dbReference type="ARBA" id="ARBA00022989"/>
    </source>
</evidence>
<comment type="catalytic activity">
    <reaction evidence="35">
        <text>1-(5Z,8Z,11Z,14Z-eicosatetraenoyl)-sn-glycero-3-phosphocholine + H2O = sn-glycerol 3-phosphocholine + (5Z,8Z,11Z,14Z)-eicosatetraenoate + H(+)</text>
        <dbReference type="Rhea" id="RHEA:40831"/>
        <dbReference type="ChEBI" id="CHEBI:15377"/>
        <dbReference type="ChEBI" id="CHEBI:15378"/>
        <dbReference type="ChEBI" id="CHEBI:16870"/>
        <dbReference type="ChEBI" id="CHEBI:32395"/>
        <dbReference type="ChEBI" id="CHEBI:74344"/>
    </reaction>
    <physiologicalReaction direction="left-to-right" evidence="35">
        <dbReference type="Rhea" id="RHEA:40832"/>
    </physiologicalReaction>
</comment>
<feature type="short sequence motif" description="DGA/G" evidence="47">
    <location>
        <begin position="598"/>
        <end position="600"/>
    </location>
</feature>
<keyword evidence="12 46" id="KW-0040">ANK repeat</keyword>
<comment type="catalytic activity">
    <reaction evidence="18">
        <text>1-hexadecanoyl-2-(9Z,12Z-octadecadienoyl)-sn-glycero-3-phosphocholine + H2O = (9Z,12Z)-octadecadienoate + 1-hexadecanoyl-sn-glycero-3-phosphocholine + H(+)</text>
        <dbReference type="Rhea" id="RHEA:40811"/>
        <dbReference type="ChEBI" id="CHEBI:15377"/>
        <dbReference type="ChEBI" id="CHEBI:15378"/>
        <dbReference type="ChEBI" id="CHEBI:30245"/>
        <dbReference type="ChEBI" id="CHEBI:72998"/>
        <dbReference type="ChEBI" id="CHEBI:73002"/>
    </reaction>
    <physiologicalReaction direction="left-to-right" evidence="18">
        <dbReference type="Rhea" id="RHEA:40812"/>
    </physiologicalReaction>
</comment>
<comment type="catalytic activity">
    <reaction evidence="36">
        <text>1,2-dihexadecanoyl-sn-glycero-3-phosphate + H2O = 1-hexadecanoyl-sn-glycero-3-phosphate + hexadecanoate + H(+)</text>
        <dbReference type="Rhea" id="RHEA:63304"/>
        <dbReference type="ChEBI" id="CHEBI:7896"/>
        <dbReference type="ChEBI" id="CHEBI:15377"/>
        <dbReference type="ChEBI" id="CHEBI:15378"/>
        <dbReference type="ChEBI" id="CHEBI:57518"/>
        <dbReference type="ChEBI" id="CHEBI:72859"/>
    </reaction>
    <physiologicalReaction direction="left-to-right" evidence="36">
        <dbReference type="Rhea" id="RHEA:63305"/>
    </physiologicalReaction>
</comment>
<dbReference type="InterPro" id="IPR047148">
    <property type="entry name" value="PLPL9"/>
</dbReference>
<evidence type="ECO:0000256" key="6">
    <source>
        <dbReference type="ARBA" id="ARBA00022475"/>
    </source>
</evidence>
<keyword evidence="10 47" id="KW-0378">Hydrolase</keyword>
<dbReference type="InterPro" id="IPR016035">
    <property type="entry name" value="Acyl_Trfase/lysoPLipase"/>
</dbReference>
<keyword evidence="7" id="KW-0963">Cytoplasm</keyword>
<evidence type="ECO:0000256" key="12">
    <source>
        <dbReference type="ARBA" id="ARBA00023043"/>
    </source>
</evidence>
<dbReference type="PRINTS" id="PR01415">
    <property type="entry name" value="ANKYRIN"/>
</dbReference>
<dbReference type="Proteomes" id="UP000314987">
    <property type="component" value="Unassembled WGS sequence"/>
</dbReference>
<evidence type="ECO:0000313" key="50">
    <source>
        <dbReference type="Proteomes" id="UP000314987"/>
    </source>
</evidence>
<evidence type="ECO:0000256" key="13">
    <source>
        <dbReference type="ARBA" id="ARBA00023098"/>
    </source>
</evidence>
<dbReference type="Pfam" id="PF01734">
    <property type="entry name" value="Patatin"/>
    <property type="match status" value="1"/>
</dbReference>
<dbReference type="EC" id="3.1.2.2" evidence="22"/>
<evidence type="ECO:0000256" key="21">
    <source>
        <dbReference type="ARBA" id="ARBA00037818"/>
    </source>
</evidence>
<accession>A0A4X2JX34</accession>
<dbReference type="FunFam" id="1.25.40.20:FF:000338">
    <property type="entry name" value="85/88 kDa calcium-independent phospholipase A2"/>
    <property type="match status" value="1"/>
</dbReference>
<dbReference type="AlphaFoldDB" id="A0A4X2JX34"/>
<evidence type="ECO:0000256" key="3">
    <source>
        <dbReference type="ARBA" id="ARBA00004496"/>
    </source>
</evidence>
<keyword evidence="17" id="KW-0966">Cell projection</keyword>
<dbReference type="GO" id="GO:2000304">
    <property type="term" value="P:positive regulation of ceramide biosynthetic process"/>
    <property type="evidence" value="ECO:0007669"/>
    <property type="project" value="TreeGrafter"/>
</dbReference>
<evidence type="ECO:0000256" key="2">
    <source>
        <dbReference type="ARBA" id="ARBA00004236"/>
    </source>
</evidence>